<feature type="region of interest" description="Disordered" evidence="10">
    <location>
        <begin position="19"/>
        <end position="84"/>
    </location>
</feature>
<dbReference type="InterPro" id="IPR000327">
    <property type="entry name" value="POU_dom"/>
</dbReference>
<name>A0A553R825_9TELE</name>
<keyword evidence="4 7" id="KW-0371">Homeobox</keyword>
<dbReference type="PANTHER" id="PTHR11636">
    <property type="entry name" value="POU DOMAIN"/>
    <property type="match status" value="1"/>
</dbReference>
<feature type="DNA-binding region" description="Homeobox" evidence="7">
    <location>
        <begin position="449"/>
        <end position="508"/>
    </location>
</feature>
<evidence type="ECO:0000256" key="3">
    <source>
        <dbReference type="ARBA" id="ARBA00023125"/>
    </source>
</evidence>
<comment type="similarity">
    <text evidence="9">Belongs to the POU transcription factor family.</text>
</comment>
<comment type="subcellular location">
    <subcellularLocation>
        <location evidence="1 7 8">Nucleus</location>
    </subcellularLocation>
</comment>
<evidence type="ECO:0000256" key="5">
    <source>
        <dbReference type="ARBA" id="ARBA00023163"/>
    </source>
</evidence>
<keyword evidence="6 7" id="KW-0539">Nucleus</keyword>
<evidence type="ECO:0000313" key="14">
    <source>
        <dbReference type="Proteomes" id="UP000316079"/>
    </source>
</evidence>
<evidence type="ECO:0000256" key="4">
    <source>
        <dbReference type="ARBA" id="ARBA00023155"/>
    </source>
</evidence>
<dbReference type="PROSITE" id="PS51179">
    <property type="entry name" value="POU_3"/>
    <property type="match status" value="1"/>
</dbReference>
<evidence type="ECO:0000256" key="7">
    <source>
        <dbReference type="PROSITE-ProRule" id="PRU00108"/>
    </source>
</evidence>
<dbReference type="Pfam" id="PF00157">
    <property type="entry name" value="Pou"/>
    <property type="match status" value="1"/>
</dbReference>
<dbReference type="SUPFAM" id="SSF46689">
    <property type="entry name" value="Homeodomain-like"/>
    <property type="match status" value="1"/>
</dbReference>
<dbReference type="InterPro" id="IPR001356">
    <property type="entry name" value="HD"/>
</dbReference>
<evidence type="ECO:0000256" key="2">
    <source>
        <dbReference type="ARBA" id="ARBA00023015"/>
    </source>
</evidence>
<feature type="compositionally biased region" description="Polar residues" evidence="10">
    <location>
        <begin position="60"/>
        <end position="69"/>
    </location>
</feature>
<dbReference type="SMART" id="SM00389">
    <property type="entry name" value="HOX"/>
    <property type="match status" value="1"/>
</dbReference>
<accession>A0A553R825</accession>
<evidence type="ECO:0000256" key="8">
    <source>
        <dbReference type="RuleBase" id="RU000682"/>
    </source>
</evidence>
<dbReference type="InterPro" id="IPR009057">
    <property type="entry name" value="Homeodomain-like_sf"/>
</dbReference>
<dbReference type="Gene3D" id="1.10.260.40">
    <property type="entry name" value="lambda repressor-like DNA-binding domains"/>
    <property type="match status" value="1"/>
</dbReference>
<evidence type="ECO:0000259" key="12">
    <source>
        <dbReference type="PROSITE" id="PS51179"/>
    </source>
</evidence>
<keyword evidence="5 9" id="KW-0804">Transcription</keyword>
<feature type="compositionally biased region" description="Gly residues" evidence="10">
    <location>
        <begin position="282"/>
        <end position="295"/>
    </location>
</feature>
<feature type="compositionally biased region" description="Basic residues" evidence="10">
    <location>
        <begin position="245"/>
        <end position="256"/>
    </location>
</feature>
<dbReference type="PROSITE" id="PS00027">
    <property type="entry name" value="HOMEOBOX_1"/>
    <property type="match status" value="1"/>
</dbReference>
<dbReference type="Proteomes" id="UP000316079">
    <property type="component" value="Unassembled WGS sequence"/>
</dbReference>
<keyword evidence="3 7" id="KW-0238">DNA-binding</keyword>
<feature type="compositionally biased region" description="Basic and acidic residues" evidence="10">
    <location>
        <begin position="37"/>
        <end position="48"/>
    </location>
</feature>
<dbReference type="InterPro" id="IPR017970">
    <property type="entry name" value="Homeobox_CS"/>
</dbReference>
<dbReference type="STRING" id="623744.A0A553R825"/>
<dbReference type="InterPro" id="IPR013847">
    <property type="entry name" value="POU"/>
</dbReference>
<dbReference type="SMART" id="SM00352">
    <property type="entry name" value="POU"/>
    <property type="match status" value="1"/>
</dbReference>
<dbReference type="FunFam" id="1.10.10.60:FF:000056">
    <property type="entry name" value="POU domain protein"/>
    <property type="match status" value="1"/>
</dbReference>
<dbReference type="FunFam" id="1.10.260.40:FF:000007">
    <property type="entry name" value="POU domain protein"/>
    <property type="match status" value="1"/>
</dbReference>
<dbReference type="Pfam" id="PF00046">
    <property type="entry name" value="Homeodomain"/>
    <property type="match status" value="1"/>
</dbReference>
<dbReference type="PROSITE" id="PS00035">
    <property type="entry name" value="POU_1"/>
    <property type="match status" value="1"/>
</dbReference>
<evidence type="ECO:0000256" key="9">
    <source>
        <dbReference type="RuleBase" id="RU361194"/>
    </source>
</evidence>
<evidence type="ECO:0000313" key="13">
    <source>
        <dbReference type="EMBL" id="TRY98313.1"/>
    </source>
</evidence>
<feature type="region of interest" description="Disordered" evidence="10">
    <location>
        <begin position="239"/>
        <end position="260"/>
    </location>
</feature>
<dbReference type="PRINTS" id="PR00028">
    <property type="entry name" value="POUDOMAIN"/>
</dbReference>
<feature type="region of interest" description="Disordered" evidence="10">
    <location>
        <begin position="276"/>
        <end position="296"/>
    </location>
</feature>
<evidence type="ECO:0000259" key="11">
    <source>
        <dbReference type="PROSITE" id="PS50071"/>
    </source>
</evidence>
<feature type="domain" description="POU-specific" evidence="12">
    <location>
        <begin position="354"/>
        <end position="431"/>
    </location>
</feature>
<dbReference type="SUPFAM" id="SSF47413">
    <property type="entry name" value="lambda repressor-like DNA-binding domains"/>
    <property type="match status" value="1"/>
</dbReference>
<dbReference type="CDD" id="cd00086">
    <property type="entry name" value="homeodomain"/>
    <property type="match status" value="1"/>
</dbReference>
<dbReference type="GO" id="GO:0005634">
    <property type="term" value="C:nucleus"/>
    <property type="evidence" value="ECO:0007669"/>
    <property type="project" value="UniProtKB-SubCell"/>
</dbReference>
<dbReference type="AlphaFoldDB" id="A0A553R825"/>
<gene>
    <name evidence="13" type="ORF">DNTS_027902</name>
</gene>
<keyword evidence="2" id="KW-0805">Transcription regulation</keyword>
<comment type="caution">
    <text evidence="13">The sequence shown here is derived from an EMBL/GenBank/DDBJ whole genome shotgun (WGS) entry which is preliminary data.</text>
</comment>
<dbReference type="PROSITE" id="PS00465">
    <property type="entry name" value="POU_2"/>
    <property type="match status" value="1"/>
</dbReference>
<dbReference type="EMBL" id="SRMA01025174">
    <property type="protein sequence ID" value="TRY98313.1"/>
    <property type="molecule type" value="Genomic_DNA"/>
</dbReference>
<keyword evidence="14" id="KW-1185">Reference proteome</keyword>
<dbReference type="InterPro" id="IPR010982">
    <property type="entry name" value="Lambda_DNA-bd_dom_sf"/>
</dbReference>
<dbReference type="InterPro" id="IPR050255">
    <property type="entry name" value="POU_domain_TF"/>
</dbReference>
<reference evidence="13 14" key="1">
    <citation type="journal article" date="2019" name="Sci. Data">
        <title>Hybrid genome assembly and annotation of Danionella translucida.</title>
        <authorList>
            <person name="Kadobianskyi M."/>
            <person name="Schulze L."/>
            <person name="Schuelke M."/>
            <person name="Judkewitz B."/>
        </authorList>
    </citation>
    <scope>NUCLEOTIDE SEQUENCE [LARGE SCALE GENOMIC DNA]</scope>
    <source>
        <strain evidence="13 14">Bolton</strain>
    </source>
</reference>
<proteinExistence type="inferred from homology"/>
<evidence type="ECO:0000256" key="10">
    <source>
        <dbReference type="SAM" id="MobiDB-lite"/>
    </source>
</evidence>
<evidence type="ECO:0000256" key="1">
    <source>
        <dbReference type="ARBA" id="ARBA00004123"/>
    </source>
</evidence>
<dbReference type="PANTHER" id="PTHR11636:SF42">
    <property type="entry name" value="POU DOMAIN, CLASS 4, TRANSCRIPTION FACTOR 1"/>
    <property type="match status" value="1"/>
</dbReference>
<organism evidence="13 14">
    <name type="scientific">Danionella cerebrum</name>
    <dbReference type="NCBI Taxonomy" id="2873325"/>
    <lineage>
        <taxon>Eukaryota</taxon>
        <taxon>Metazoa</taxon>
        <taxon>Chordata</taxon>
        <taxon>Craniata</taxon>
        <taxon>Vertebrata</taxon>
        <taxon>Euteleostomi</taxon>
        <taxon>Actinopterygii</taxon>
        <taxon>Neopterygii</taxon>
        <taxon>Teleostei</taxon>
        <taxon>Ostariophysi</taxon>
        <taxon>Cypriniformes</taxon>
        <taxon>Danionidae</taxon>
        <taxon>Danioninae</taxon>
        <taxon>Danionella</taxon>
    </lineage>
</organism>
<dbReference type="GO" id="GO:0000981">
    <property type="term" value="F:DNA-binding transcription factor activity, RNA polymerase II-specific"/>
    <property type="evidence" value="ECO:0007669"/>
    <property type="project" value="InterPro"/>
</dbReference>
<dbReference type="PROSITE" id="PS50071">
    <property type="entry name" value="HOMEOBOX_2"/>
    <property type="match status" value="1"/>
</dbReference>
<evidence type="ECO:0000256" key="6">
    <source>
        <dbReference type="ARBA" id="ARBA00023242"/>
    </source>
</evidence>
<sequence>MTETVSSRNVLLQAIHRYGKHSTHTRSIRPIYSSRGARVEKRRDEKRREERRRKRGSIALQHQQQSATASARPLPCRGTPEAEADGELSGTRVCFSSVLYLSRIPRNHDVHEQQAASLRHAPQLTRAQVHNTSLEFGGDQESLSADSTAIIHAPVIFSEGILTAGSGFSLCRFNFYDWKPLKRSILCLQSNIFASLDETLLARAEALAAVDIAVSQGKSHPFKPDATYHTMNTVPCSSTSTVPLAHHHHHHHHHHHQNLEPPDLMEHITSPSLALMPSAHEGAGGGGGGGGGGGLISTSAHPHSHMHGLTHLSHQAAMNMNSPLSHHGLLPGHHGGAHQGAPGLVNNGLTSINDSDTDPRELEAFAERFKQRRIKLGVTQADVGSALANLKIPGVGSLSQSTICRFESLTLSHNNMIALKPILQAWLEEAEGAQREKMSKPDIFNGSEKKRKRTSIAAPEKRSLEAYFAVQPRPSSEKIAAIAEKLDLKKNVVRVWFCNQRQKQKRLKFSAAH</sequence>
<dbReference type="Gene3D" id="1.10.10.60">
    <property type="entry name" value="Homeodomain-like"/>
    <property type="match status" value="1"/>
</dbReference>
<dbReference type="OrthoDB" id="6358449at2759"/>
<protein>
    <recommendedName>
        <fullName evidence="9">POU domain protein</fullName>
    </recommendedName>
</protein>
<feature type="domain" description="Homeobox" evidence="11">
    <location>
        <begin position="447"/>
        <end position="507"/>
    </location>
</feature>
<dbReference type="GO" id="GO:0000978">
    <property type="term" value="F:RNA polymerase II cis-regulatory region sequence-specific DNA binding"/>
    <property type="evidence" value="ECO:0007669"/>
    <property type="project" value="TreeGrafter"/>
</dbReference>